<evidence type="ECO:0000313" key="2">
    <source>
        <dbReference type="Proteomes" id="UP000827549"/>
    </source>
</evidence>
<accession>A0AAF0YD26</accession>
<keyword evidence="2" id="KW-1185">Reference proteome</keyword>
<dbReference type="AlphaFoldDB" id="A0AAF0YD26"/>
<proteinExistence type="predicted"/>
<dbReference type="RefSeq" id="XP_062628656.1">
    <property type="nucleotide sequence ID" value="XM_062772672.1"/>
</dbReference>
<evidence type="ECO:0000313" key="1">
    <source>
        <dbReference type="EMBL" id="WOO82624.1"/>
    </source>
</evidence>
<evidence type="ECO:0008006" key="3">
    <source>
        <dbReference type="Google" id="ProtNLM"/>
    </source>
</evidence>
<organism evidence="1 2">
    <name type="scientific">Vanrija pseudolonga</name>
    <dbReference type="NCBI Taxonomy" id="143232"/>
    <lineage>
        <taxon>Eukaryota</taxon>
        <taxon>Fungi</taxon>
        <taxon>Dikarya</taxon>
        <taxon>Basidiomycota</taxon>
        <taxon>Agaricomycotina</taxon>
        <taxon>Tremellomycetes</taxon>
        <taxon>Trichosporonales</taxon>
        <taxon>Trichosporonaceae</taxon>
        <taxon>Vanrija</taxon>
    </lineage>
</organism>
<dbReference type="SUPFAM" id="SSF54427">
    <property type="entry name" value="NTF2-like"/>
    <property type="match status" value="1"/>
</dbReference>
<protein>
    <recommendedName>
        <fullName evidence="3">SnoaL-like domain-containing protein</fullName>
    </recommendedName>
</protein>
<dbReference type="GeneID" id="87809331"/>
<gene>
    <name evidence="1" type="ORF">LOC62_04G006104</name>
</gene>
<reference evidence="1" key="1">
    <citation type="submission" date="2023-10" db="EMBL/GenBank/DDBJ databases">
        <authorList>
            <person name="Noh H."/>
        </authorList>
    </citation>
    <scope>NUCLEOTIDE SEQUENCE</scope>
    <source>
        <strain evidence="1">DUCC4014</strain>
    </source>
</reference>
<dbReference type="InterPro" id="IPR032710">
    <property type="entry name" value="NTF2-like_dom_sf"/>
</dbReference>
<dbReference type="Proteomes" id="UP000827549">
    <property type="component" value="Chromosome 4"/>
</dbReference>
<name>A0AAF0YD26_9TREE</name>
<dbReference type="Gene3D" id="3.10.450.50">
    <property type="match status" value="2"/>
</dbReference>
<dbReference type="EMBL" id="CP086717">
    <property type="protein sequence ID" value="WOO82624.1"/>
    <property type="molecule type" value="Genomic_DNA"/>
</dbReference>
<sequence>MAATDIANAITGNPASFLEKLDPNVNLEAVFLVKPIQGADNVGAILHAARELYTLYKITDKATKGNKTYLDWTGEWADGLVLQGVTILTTENDKVTNIAVHHRILGTNILLSKELKTRLPKLADHFWTDYQSAGEAAYPPTGYPVYDSYAHITEGNVEDQAWTNSFDAKSGDEFAKALHPDIKFQAAAITQTIWGVDKAKQVLHQASNFYQNLVFDHEVRNDTNRRYIEWKLSGFDGMAMRGLTTLQIDDQGRIAELNIYHRPLGGSVWLSKELNKRLTEFGRADVAEHFWKGDDETETIKEAYASSKELKDKGLV</sequence>